<dbReference type="AlphaFoldDB" id="A0A1Z5IYX2"/>
<protein>
    <submittedName>
        <fullName evidence="1">Uncharacterized protein</fullName>
    </submittedName>
</protein>
<accession>A0A1Z5IYX2</accession>
<organism evidence="1 2">
    <name type="scientific">Secundilactobacillus pentosiphilus</name>
    <dbReference type="NCBI Taxonomy" id="1714682"/>
    <lineage>
        <taxon>Bacteria</taxon>
        <taxon>Bacillati</taxon>
        <taxon>Bacillota</taxon>
        <taxon>Bacilli</taxon>
        <taxon>Lactobacillales</taxon>
        <taxon>Lactobacillaceae</taxon>
        <taxon>Secundilactobacillus</taxon>
    </lineage>
</organism>
<dbReference type="Proteomes" id="UP000198414">
    <property type="component" value="Unassembled WGS sequence"/>
</dbReference>
<evidence type="ECO:0000313" key="1">
    <source>
        <dbReference type="EMBL" id="GAX06967.1"/>
    </source>
</evidence>
<dbReference type="RefSeq" id="WP_089121877.1">
    <property type="nucleotide sequence ID" value="NZ_BCMI01000031.1"/>
</dbReference>
<proteinExistence type="predicted"/>
<comment type="caution">
    <text evidence="1">The sequence shown here is derived from an EMBL/GenBank/DDBJ whole genome shotgun (WGS) entry which is preliminary data.</text>
</comment>
<reference evidence="1 2" key="1">
    <citation type="submission" date="2015-11" db="EMBL/GenBank/DDBJ databases">
        <title>Draft genome sequences of new species of the genus Lactobacillus isolated from orchardgrass silage.</title>
        <authorList>
            <person name="Tohno M."/>
            <person name="Tanizawa Y."/>
            <person name="Arita M."/>
        </authorList>
    </citation>
    <scope>NUCLEOTIDE SEQUENCE [LARGE SCALE GENOMIC DNA]</scope>
    <source>
        <strain evidence="1 2">IWT25</strain>
    </source>
</reference>
<name>A0A1Z5IYX2_9LACO</name>
<gene>
    <name evidence="1" type="ORF">IWT25_02315</name>
</gene>
<dbReference type="EMBL" id="BCMI01000031">
    <property type="protein sequence ID" value="GAX06967.1"/>
    <property type="molecule type" value="Genomic_DNA"/>
</dbReference>
<dbReference type="OrthoDB" id="2299565at2"/>
<sequence length="170" mass="19626">MKTSEFLKEVKSLGFSAFVDEQKYVYVSIQSYGDDWFICVGNDCTGNIDIDAGYFKNNGEDFEKITKLAVDYAFTPVSEREDEPKFCVAVSPSYYKDESVWYLGSRKAGYANETGKSIEWYGTEGACAHEFTPKSYAKFLKDYPEWRPFLPDYDPDDRDRFVPVPMEEDE</sequence>
<evidence type="ECO:0000313" key="2">
    <source>
        <dbReference type="Proteomes" id="UP000198414"/>
    </source>
</evidence>